<keyword evidence="2" id="KW-0472">Membrane</keyword>
<dbReference type="PANTHER" id="PTHR38687">
    <property type="entry name" value="CELL DIVISION PROTEIN DEDD-RELATED"/>
    <property type="match status" value="1"/>
</dbReference>
<dbReference type="KEGG" id="fku:FGKAn22_01330"/>
<dbReference type="InterPro" id="IPR036680">
    <property type="entry name" value="SPOR-like_sf"/>
</dbReference>
<accession>A0AAN1SX43</accession>
<dbReference type="InterPro" id="IPR052521">
    <property type="entry name" value="Cell_div_SPOR-domain"/>
</dbReference>
<dbReference type="EMBL" id="AP019536">
    <property type="protein sequence ID" value="BBI98440.1"/>
    <property type="molecule type" value="Genomic_DNA"/>
</dbReference>
<keyword evidence="2" id="KW-1133">Transmembrane helix</keyword>
<gene>
    <name evidence="4" type="ORF">FGKAn22_01330</name>
</gene>
<dbReference type="GO" id="GO:0030428">
    <property type="term" value="C:cell septum"/>
    <property type="evidence" value="ECO:0007669"/>
    <property type="project" value="TreeGrafter"/>
</dbReference>
<dbReference type="PANTHER" id="PTHR38687:SF1">
    <property type="entry name" value="CELL DIVISION PROTEIN DEDD"/>
    <property type="match status" value="1"/>
</dbReference>
<dbReference type="AlphaFoldDB" id="A0AAN1SX43"/>
<sequence length="212" mass="21736">MSRNTGNKSGGARKGGSGSPLLTGILVGMVIGVAMAAGLAWFIMKSPSPFVQNEQVTAKPAAAAKPQAQPTVVVPGATPGAQPAAAPASGVNGDKPRFEFYKVLTDKQETTVAPAAPAAKPAGKPQPESKPVAVSGPQFLQAGSFSNVADAEKVKARLAMMGVEASIQTATIPDKGVWHRVRLGPYKSADEMNKVLATLKQNGIDATPIRAQ</sequence>
<keyword evidence="5" id="KW-1185">Reference proteome</keyword>
<dbReference type="GO" id="GO:0032506">
    <property type="term" value="P:cytokinetic process"/>
    <property type="evidence" value="ECO:0007669"/>
    <property type="project" value="TreeGrafter"/>
</dbReference>
<evidence type="ECO:0000256" key="2">
    <source>
        <dbReference type="SAM" id="Phobius"/>
    </source>
</evidence>
<feature type="compositionally biased region" description="Low complexity" evidence="1">
    <location>
        <begin position="113"/>
        <end position="126"/>
    </location>
</feature>
<feature type="transmembrane region" description="Helical" evidence="2">
    <location>
        <begin position="21"/>
        <end position="44"/>
    </location>
</feature>
<dbReference type="Pfam" id="PF05036">
    <property type="entry name" value="SPOR"/>
    <property type="match status" value="1"/>
</dbReference>
<feature type="region of interest" description="Disordered" evidence="1">
    <location>
        <begin position="112"/>
        <end position="133"/>
    </location>
</feature>
<dbReference type="Proteomes" id="UP001319121">
    <property type="component" value="Chromosome"/>
</dbReference>
<dbReference type="RefSeq" id="WP_212786084.1">
    <property type="nucleotide sequence ID" value="NZ_AP019536.1"/>
</dbReference>
<dbReference type="GO" id="GO:0032153">
    <property type="term" value="C:cell division site"/>
    <property type="evidence" value="ECO:0007669"/>
    <property type="project" value="TreeGrafter"/>
</dbReference>
<evidence type="ECO:0000313" key="4">
    <source>
        <dbReference type="EMBL" id="BBI98440.1"/>
    </source>
</evidence>
<evidence type="ECO:0000313" key="5">
    <source>
        <dbReference type="Proteomes" id="UP001319121"/>
    </source>
</evidence>
<dbReference type="GO" id="GO:0042834">
    <property type="term" value="F:peptidoglycan binding"/>
    <property type="evidence" value="ECO:0007669"/>
    <property type="project" value="InterPro"/>
</dbReference>
<reference evidence="4 5" key="1">
    <citation type="submission" date="2019-03" db="EMBL/GenBank/DDBJ databases">
        <title>Complete genome sequence of Ferrigenium kumadai strain An22, a microaerophilic iron-oxidizing bacterium isolated from a paddy field soil.</title>
        <authorList>
            <person name="Watanabe T."/>
            <person name="Asakawa S."/>
        </authorList>
    </citation>
    <scope>NUCLEOTIDE SEQUENCE [LARGE SCALE GENOMIC DNA]</scope>
    <source>
        <strain evidence="4 5">An22</strain>
    </source>
</reference>
<feature type="domain" description="SPOR" evidence="3">
    <location>
        <begin position="132"/>
        <end position="212"/>
    </location>
</feature>
<evidence type="ECO:0000256" key="1">
    <source>
        <dbReference type="SAM" id="MobiDB-lite"/>
    </source>
</evidence>
<dbReference type="SUPFAM" id="SSF110997">
    <property type="entry name" value="Sporulation related repeat"/>
    <property type="match status" value="1"/>
</dbReference>
<proteinExistence type="predicted"/>
<evidence type="ECO:0000259" key="3">
    <source>
        <dbReference type="PROSITE" id="PS51724"/>
    </source>
</evidence>
<dbReference type="InterPro" id="IPR007730">
    <property type="entry name" value="SPOR-like_dom"/>
</dbReference>
<name>A0AAN1SX43_9PROT</name>
<organism evidence="4 5">
    <name type="scientific">Ferrigenium kumadai</name>
    <dbReference type="NCBI Taxonomy" id="1682490"/>
    <lineage>
        <taxon>Bacteria</taxon>
        <taxon>Pseudomonadati</taxon>
        <taxon>Pseudomonadota</taxon>
        <taxon>Betaproteobacteria</taxon>
        <taxon>Nitrosomonadales</taxon>
        <taxon>Gallionellaceae</taxon>
        <taxon>Ferrigenium</taxon>
    </lineage>
</organism>
<dbReference type="Gene3D" id="3.30.70.1070">
    <property type="entry name" value="Sporulation related repeat"/>
    <property type="match status" value="1"/>
</dbReference>
<dbReference type="PROSITE" id="PS51724">
    <property type="entry name" value="SPOR"/>
    <property type="match status" value="1"/>
</dbReference>
<protein>
    <recommendedName>
        <fullName evidence="3">SPOR domain-containing protein</fullName>
    </recommendedName>
</protein>
<keyword evidence="2" id="KW-0812">Transmembrane</keyword>